<dbReference type="AlphaFoldDB" id="A0A0A2WDX5"/>
<reference evidence="1 2" key="1">
    <citation type="submission" date="2014-09" db="EMBL/GenBank/DDBJ databases">
        <title>Genome sequences of Lysobacter dokdonensis DS-58.</title>
        <authorList>
            <person name="Kim J.F."/>
            <person name="Kwak M.-J."/>
        </authorList>
    </citation>
    <scope>NUCLEOTIDE SEQUENCE [LARGE SCALE GENOMIC DNA]</scope>
    <source>
        <strain evidence="1 2">DS-58</strain>
    </source>
</reference>
<evidence type="ECO:0000313" key="2">
    <source>
        <dbReference type="Proteomes" id="UP000030518"/>
    </source>
</evidence>
<dbReference type="Proteomes" id="UP000030518">
    <property type="component" value="Unassembled WGS sequence"/>
</dbReference>
<sequence>MRFNGPDGPVKGHQLKVVKQVSYQPGENSAGLGARMGETFWYCVGPGQSYWLAMPMRMSRKGLIEWVVRPLTEERMRAALLGDRRALAALDAETTG</sequence>
<gene>
    <name evidence="1" type="ORF">LF41_1787</name>
</gene>
<evidence type="ECO:0000313" key="1">
    <source>
        <dbReference type="EMBL" id="KGQ17933.1"/>
    </source>
</evidence>
<protein>
    <submittedName>
        <fullName evidence="1">Uncharacterized protein</fullName>
    </submittedName>
</protein>
<name>A0A0A2WDX5_9GAMM</name>
<dbReference type="EMBL" id="JRKJ01000023">
    <property type="protein sequence ID" value="KGQ17933.1"/>
    <property type="molecule type" value="Genomic_DNA"/>
</dbReference>
<dbReference type="STRING" id="1300345.LF41_1787"/>
<comment type="caution">
    <text evidence="1">The sequence shown here is derived from an EMBL/GenBank/DDBJ whole genome shotgun (WGS) entry which is preliminary data.</text>
</comment>
<accession>A0A0A2WDX5</accession>
<keyword evidence="2" id="KW-1185">Reference proteome</keyword>
<dbReference type="PATRIC" id="fig|1300345.3.peg.2837"/>
<proteinExistence type="predicted"/>
<organism evidence="1 2">
    <name type="scientific">Lysobacter dokdonensis DS-58</name>
    <dbReference type="NCBI Taxonomy" id="1300345"/>
    <lineage>
        <taxon>Bacteria</taxon>
        <taxon>Pseudomonadati</taxon>
        <taxon>Pseudomonadota</taxon>
        <taxon>Gammaproteobacteria</taxon>
        <taxon>Lysobacterales</taxon>
        <taxon>Lysobacteraceae</taxon>
        <taxon>Noviluteimonas</taxon>
    </lineage>
</organism>